<accession>A0AAV2BS82</accession>
<organism evidence="13 14">
    <name type="scientific">Larinioides sclopetarius</name>
    <dbReference type="NCBI Taxonomy" id="280406"/>
    <lineage>
        <taxon>Eukaryota</taxon>
        <taxon>Metazoa</taxon>
        <taxon>Ecdysozoa</taxon>
        <taxon>Arthropoda</taxon>
        <taxon>Chelicerata</taxon>
        <taxon>Arachnida</taxon>
        <taxon>Araneae</taxon>
        <taxon>Araneomorphae</taxon>
        <taxon>Entelegynae</taxon>
        <taxon>Araneoidea</taxon>
        <taxon>Araneidae</taxon>
        <taxon>Larinioides</taxon>
    </lineage>
</organism>
<dbReference type="Proteomes" id="UP001497382">
    <property type="component" value="Unassembled WGS sequence"/>
</dbReference>
<feature type="transmembrane region" description="Helical" evidence="12">
    <location>
        <begin position="179"/>
        <end position="201"/>
    </location>
</feature>
<feature type="transmembrane region" description="Helical" evidence="12">
    <location>
        <begin position="112"/>
        <end position="131"/>
    </location>
</feature>
<evidence type="ECO:0000256" key="10">
    <source>
        <dbReference type="ARBA" id="ARBA00023136"/>
    </source>
</evidence>
<dbReference type="EMBL" id="CAXIEN010000488">
    <property type="protein sequence ID" value="CAL1299156.1"/>
    <property type="molecule type" value="Genomic_DNA"/>
</dbReference>
<evidence type="ECO:0000256" key="7">
    <source>
        <dbReference type="ARBA" id="ARBA00022949"/>
    </source>
</evidence>
<keyword evidence="4" id="KW-1003">Cell membrane</keyword>
<dbReference type="GO" id="GO:0005921">
    <property type="term" value="C:gap junction"/>
    <property type="evidence" value="ECO:0007669"/>
    <property type="project" value="UniProtKB-SubCell"/>
</dbReference>
<dbReference type="GO" id="GO:0005243">
    <property type="term" value="F:gap junction channel activity"/>
    <property type="evidence" value="ECO:0007669"/>
    <property type="project" value="TreeGrafter"/>
</dbReference>
<evidence type="ECO:0000256" key="9">
    <source>
        <dbReference type="ARBA" id="ARBA00023065"/>
    </source>
</evidence>
<keyword evidence="8 12" id="KW-1133">Transmembrane helix</keyword>
<comment type="caution">
    <text evidence="13">The sequence shown here is derived from an EMBL/GenBank/DDBJ whole genome shotgun (WGS) entry which is preliminary data.</text>
</comment>
<keyword evidence="5 12" id="KW-0812">Transmembrane</keyword>
<name>A0AAV2BS82_9ARAC</name>
<keyword evidence="7" id="KW-0965">Cell junction</keyword>
<evidence type="ECO:0000256" key="3">
    <source>
        <dbReference type="ARBA" id="ARBA00022448"/>
    </source>
</evidence>
<reference evidence="13 14" key="1">
    <citation type="submission" date="2024-04" db="EMBL/GenBank/DDBJ databases">
        <authorList>
            <person name="Rising A."/>
            <person name="Reimegard J."/>
            <person name="Sonavane S."/>
            <person name="Akerstrom W."/>
            <person name="Nylinder S."/>
            <person name="Hedman E."/>
            <person name="Kallberg Y."/>
        </authorList>
    </citation>
    <scope>NUCLEOTIDE SEQUENCE [LARGE SCALE GENOMIC DNA]</scope>
</reference>
<keyword evidence="10 12" id="KW-0472">Membrane</keyword>
<keyword evidence="9 12" id="KW-0406">Ion transport</keyword>
<comment type="similarity">
    <text evidence="12">Belongs to the pannexin family.</text>
</comment>
<evidence type="ECO:0000313" key="13">
    <source>
        <dbReference type="EMBL" id="CAL1299156.1"/>
    </source>
</evidence>
<keyword evidence="11 12" id="KW-0407">Ion channel</keyword>
<evidence type="ECO:0000256" key="12">
    <source>
        <dbReference type="RuleBase" id="RU010713"/>
    </source>
</evidence>
<keyword evidence="6" id="KW-0303">Gap junction</keyword>
<evidence type="ECO:0000256" key="5">
    <source>
        <dbReference type="ARBA" id="ARBA00022692"/>
    </source>
</evidence>
<feature type="transmembrane region" description="Helical" evidence="12">
    <location>
        <begin position="36"/>
        <end position="55"/>
    </location>
</feature>
<evidence type="ECO:0000313" key="14">
    <source>
        <dbReference type="Proteomes" id="UP001497382"/>
    </source>
</evidence>
<dbReference type="PROSITE" id="PS51013">
    <property type="entry name" value="PANNEXIN"/>
    <property type="match status" value="1"/>
</dbReference>
<dbReference type="PANTHER" id="PTHR11893:SF41">
    <property type="entry name" value="INNEXIN INX2"/>
    <property type="match status" value="1"/>
</dbReference>
<evidence type="ECO:0000256" key="8">
    <source>
        <dbReference type="ARBA" id="ARBA00022989"/>
    </source>
</evidence>
<protein>
    <recommendedName>
        <fullName evidence="12">Innexin</fullName>
    </recommendedName>
</protein>
<sequence>MDLVSNWKNLKCYWSLRVARSSGSVDNWIFALHYKFTSTILIICSITVAIHQFLLNPIKCTPSNSPSNALDTFCWMLKSFSVPFTWSETDGLNAPYPGKADESQENHAFYQWIYLVLFVQAIMFYIPGFFWKSVEKRRIKKLTSGLGLDYPAIPEETKTINTKLLVKYILSSLHHNGRYFFCFAVAEVLNFINVVGQVYLIDNAFGGEFTTYGLKVIGFTEWVHYKRFDPMAKIFPRIIRCTLHRFGASGAIQKYDVMCALPINEVSEKVYIFLWFWFFILAILSGLALVYRLAVIMSSKVRFLTTRYRDTICDAVHLKIIIKKFGLGDWFLLDLLAKNVEPQNFKDIVQGLAKELDGNLIYLENYKPKKSS</sequence>
<dbReference type="PANTHER" id="PTHR11893">
    <property type="entry name" value="INNEXIN"/>
    <property type="match status" value="1"/>
</dbReference>
<evidence type="ECO:0000256" key="11">
    <source>
        <dbReference type="ARBA" id="ARBA00023303"/>
    </source>
</evidence>
<evidence type="ECO:0000256" key="1">
    <source>
        <dbReference type="ARBA" id="ARBA00004610"/>
    </source>
</evidence>
<feature type="transmembrane region" description="Helical" evidence="12">
    <location>
        <begin position="272"/>
        <end position="294"/>
    </location>
</feature>
<keyword evidence="14" id="KW-1185">Reference proteome</keyword>
<comment type="subcellular location">
    <subcellularLocation>
        <location evidence="1">Cell junction</location>
        <location evidence="1">Gap junction</location>
    </subcellularLocation>
    <subcellularLocation>
        <location evidence="2 12">Cell membrane</location>
        <topology evidence="2 12">Multi-pass membrane protein</topology>
    </subcellularLocation>
</comment>
<dbReference type="GO" id="GO:0005886">
    <property type="term" value="C:plasma membrane"/>
    <property type="evidence" value="ECO:0007669"/>
    <property type="project" value="UniProtKB-SubCell"/>
</dbReference>
<dbReference type="GO" id="GO:0007602">
    <property type="term" value="P:phototransduction"/>
    <property type="evidence" value="ECO:0007669"/>
    <property type="project" value="TreeGrafter"/>
</dbReference>
<dbReference type="Pfam" id="PF00876">
    <property type="entry name" value="Innexin"/>
    <property type="match status" value="1"/>
</dbReference>
<evidence type="ECO:0000256" key="2">
    <source>
        <dbReference type="ARBA" id="ARBA00004651"/>
    </source>
</evidence>
<dbReference type="InterPro" id="IPR000990">
    <property type="entry name" value="Innexin"/>
</dbReference>
<dbReference type="GO" id="GO:0034220">
    <property type="term" value="P:monoatomic ion transmembrane transport"/>
    <property type="evidence" value="ECO:0007669"/>
    <property type="project" value="UniProtKB-KW"/>
</dbReference>
<evidence type="ECO:0000256" key="4">
    <source>
        <dbReference type="ARBA" id="ARBA00022475"/>
    </source>
</evidence>
<proteinExistence type="inferred from homology"/>
<dbReference type="AlphaFoldDB" id="A0AAV2BS82"/>
<keyword evidence="3 12" id="KW-0813">Transport</keyword>
<gene>
    <name evidence="12" type="primary">inx</name>
    <name evidence="13" type="ORF">LARSCL_LOCUS21188</name>
</gene>
<evidence type="ECO:0000256" key="6">
    <source>
        <dbReference type="ARBA" id="ARBA00022868"/>
    </source>
</evidence>
<comment type="function">
    <text evidence="12">Structural component of the gap junctions.</text>
</comment>
<dbReference type="PRINTS" id="PR01262">
    <property type="entry name" value="INNEXIN"/>
</dbReference>